<dbReference type="InterPro" id="IPR052558">
    <property type="entry name" value="Siderophore_Hydrolase_D"/>
</dbReference>
<dbReference type="PANTHER" id="PTHR40841">
    <property type="entry name" value="SIDEROPHORE TRIACETYLFUSARININE C ESTERASE"/>
    <property type="match status" value="1"/>
</dbReference>
<dbReference type="Gene3D" id="3.40.50.1820">
    <property type="entry name" value="alpha/beta hydrolase"/>
    <property type="match status" value="2"/>
</dbReference>
<dbReference type="EMBL" id="JAAAMJ010000021">
    <property type="protein sequence ID" value="NDV88862.1"/>
    <property type="molecule type" value="Genomic_DNA"/>
</dbReference>
<sequence length="243" mass="26359">MDSCQQRSSGEWALLPDTRLFDIEGADGEIWRLFVHVPPGNSPPDGWPLLVMTDGNAMIATAVDTVGVQAAYPMGTDVQPGVIAAIGYPGDDAYDPLRRSFDLSPPPGRTYPPFAEGAPAVVTGGADRFLQFIEHEALAFVETRYVAASPTISWEDGLLLNSEKLFAASPELAPFQYEREDTAKRIAHARTIQTLALTQAMATRLANLPRISVVCETYPGETHMTMLPVAISRAVRVAFRLSA</sequence>
<evidence type="ECO:0000256" key="1">
    <source>
        <dbReference type="ARBA" id="ARBA00005622"/>
    </source>
</evidence>
<proteinExistence type="inferred from homology"/>
<evidence type="ECO:0000313" key="3">
    <source>
        <dbReference type="EMBL" id="NDV88862.1"/>
    </source>
</evidence>
<reference evidence="3 4" key="1">
    <citation type="submission" date="2020-01" db="EMBL/GenBank/DDBJ databases">
        <title>Genomes of bacteria type strains.</title>
        <authorList>
            <person name="Chen J."/>
            <person name="Zhu S."/>
            <person name="Chen J."/>
        </authorList>
    </citation>
    <scope>NUCLEOTIDE SEQUENCE [LARGE SCALE GENOMIC DNA]</scope>
    <source>
        <strain evidence="3 4">KCTC 52919</strain>
    </source>
</reference>
<keyword evidence="4" id="KW-1185">Reference proteome</keyword>
<dbReference type="GO" id="GO:0016788">
    <property type="term" value="F:hydrolase activity, acting on ester bonds"/>
    <property type="evidence" value="ECO:0007669"/>
    <property type="project" value="TreeGrafter"/>
</dbReference>
<dbReference type="PANTHER" id="PTHR40841:SF2">
    <property type="entry name" value="SIDEROPHORE-DEGRADING ESTERASE (EUROFUNG)"/>
    <property type="match status" value="1"/>
</dbReference>
<gene>
    <name evidence="3" type="ORF">GTW51_19430</name>
</gene>
<evidence type="ECO:0000256" key="2">
    <source>
        <dbReference type="ARBA" id="ARBA00022801"/>
    </source>
</evidence>
<name>A0A6L9MMD1_9HYPH</name>
<dbReference type="AlphaFoldDB" id="A0A6L9MMD1"/>
<keyword evidence="2 3" id="KW-0378">Hydrolase</keyword>
<dbReference type="InterPro" id="IPR029058">
    <property type="entry name" value="AB_hydrolase_fold"/>
</dbReference>
<protein>
    <submittedName>
        <fullName evidence="3">Alpha/beta hydrolase</fullName>
    </submittedName>
</protein>
<evidence type="ECO:0000313" key="4">
    <source>
        <dbReference type="Proteomes" id="UP000476332"/>
    </source>
</evidence>
<dbReference type="SUPFAM" id="SSF53474">
    <property type="entry name" value="alpha/beta-Hydrolases"/>
    <property type="match status" value="1"/>
</dbReference>
<comment type="similarity">
    <text evidence="1">Belongs to the esterase D family.</text>
</comment>
<comment type="caution">
    <text evidence="3">The sequence shown here is derived from an EMBL/GenBank/DDBJ whole genome shotgun (WGS) entry which is preliminary data.</text>
</comment>
<organism evidence="3 4">
    <name type="scientific">Aurantimonas aggregata</name>
    <dbReference type="NCBI Taxonomy" id="2047720"/>
    <lineage>
        <taxon>Bacteria</taxon>
        <taxon>Pseudomonadati</taxon>
        <taxon>Pseudomonadota</taxon>
        <taxon>Alphaproteobacteria</taxon>
        <taxon>Hyphomicrobiales</taxon>
        <taxon>Aurantimonadaceae</taxon>
        <taxon>Aurantimonas</taxon>
    </lineage>
</organism>
<dbReference type="Proteomes" id="UP000476332">
    <property type="component" value="Unassembled WGS sequence"/>
</dbReference>
<dbReference type="RefSeq" id="WP_163045713.1">
    <property type="nucleotide sequence ID" value="NZ_JAAAMJ010000021.1"/>
</dbReference>
<accession>A0A6L9MMD1</accession>